<proteinExistence type="predicted"/>
<evidence type="ECO:0000313" key="1">
    <source>
        <dbReference type="EMBL" id="JAH71633.1"/>
    </source>
</evidence>
<protein>
    <submittedName>
        <fullName evidence="1">Uncharacterized protein</fullName>
    </submittedName>
</protein>
<reference evidence="1" key="1">
    <citation type="submission" date="2014-11" db="EMBL/GenBank/DDBJ databases">
        <authorList>
            <person name="Amaro Gonzalez C."/>
        </authorList>
    </citation>
    <scope>NUCLEOTIDE SEQUENCE</scope>
</reference>
<accession>A0A0E9V2Y4</accession>
<reference evidence="1" key="2">
    <citation type="journal article" date="2015" name="Fish Shellfish Immunol.">
        <title>Early steps in the European eel (Anguilla anguilla)-Vibrio vulnificus interaction in the gills: Role of the RtxA13 toxin.</title>
        <authorList>
            <person name="Callol A."/>
            <person name="Pajuelo D."/>
            <person name="Ebbesson L."/>
            <person name="Teles M."/>
            <person name="MacKenzie S."/>
            <person name="Amaro C."/>
        </authorList>
    </citation>
    <scope>NUCLEOTIDE SEQUENCE</scope>
</reference>
<dbReference type="AlphaFoldDB" id="A0A0E9V2Y4"/>
<organism evidence="1">
    <name type="scientific">Anguilla anguilla</name>
    <name type="common">European freshwater eel</name>
    <name type="synonym">Muraena anguilla</name>
    <dbReference type="NCBI Taxonomy" id="7936"/>
    <lineage>
        <taxon>Eukaryota</taxon>
        <taxon>Metazoa</taxon>
        <taxon>Chordata</taxon>
        <taxon>Craniata</taxon>
        <taxon>Vertebrata</taxon>
        <taxon>Euteleostomi</taxon>
        <taxon>Actinopterygii</taxon>
        <taxon>Neopterygii</taxon>
        <taxon>Teleostei</taxon>
        <taxon>Anguilliformes</taxon>
        <taxon>Anguillidae</taxon>
        <taxon>Anguilla</taxon>
    </lineage>
</organism>
<name>A0A0E9V2Y4_ANGAN</name>
<dbReference type="EMBL" id="GBXM01036944">
    <property type="protein sequence ID" value="JAH71633.1"/>
    <property type="molecule type" value="Transcribed_RNA"/>
</dbReference>
<sequence length="19" mass="2267">MCHSAYRFFLPTFTCTRQG</sequence>